<protein>
    <recommendedName>
        <fullName evidence="5">Secreted protein</fullName>
    </recommendedName>
</protein>
<sequence length="112" mass="11844">MLRRLLLPLVITGLLLAAELPAQAQQRRAHSGRGTRARVQPKSSDDVKLAPGMRLGRPLALTTDYMGRPLKPKAKLTSTPTKTTKGKATSMSAGGSTASGGKATPAKKSKRR</sequence>
<feature type="compositionally biased region" description="Low complexity" evidence="1">
    <location>
        <begin position="86"/>
        <end position="104"/>
    </location>
</feature>
<dbReference type="AlphaFoldDB" id="A0A3S0J6E1"/>
<evidence type="ECO:0000313" key="3">
    <source>
        <dbReference type="EMBL" id="RTQ45830.1"/>
    </source>
</evidence>
<gene>
    <name evidence="3" type="ORF">EJV47_23650</name>
</gene>
<evidence type="ECO:0008006" key="5">
    <source>
        <dbReference type="Google" id="ProtNLM"/>
    </source>
</evidence>
<feature type="chain" id="PRO_5018647000" description="Secreted protein" evidence="2">
    <location>
        <begin position="25"/>
        <end position="112"/>
    </location>
</feature>
<dbReference type="EMBL" id="RXOF01000018">
    <property type="protein sequence ID" value="RTQ45830.1"/>
    <property type="molecule type" value="Genomic_DNA"/>
</dbReference>
<feature type="compositionally biased region" description="Basic residues" evidence="1">
    <location>
        <begin position="27"/>
        <end position="36"/>
    </location>
</feature>
<keyword evidence="4" id="KW-1185">Reference proteome</keyword>
<keyword evidence="2" id="KW-0732">Signal</keyword>
<accession>A0A3S0J6E1</accession>
<feature type="signal peptide" evidence="2">
    <location>
        <begin position="1"/>
        <end position="24"/>
    </location>
</feature>
<reference evidence="3 4" key="1">
    <citation type="submission" date="2018-12" db="EMBL/GenBank/DDBJ databases">
        <title>Hymenobacter gummosus sp. nov., isolated from a spring.</title>
        <authorList>
            <person name="Nie L."/>
        </authorList>
    </citation>
    <scope>NUCLEOTIDE SEQUENCE [LARGE SCALE GENOMIC DNA]</scope>
    <source>
        <strain evidence="3 4">KCTC 52166</strain>
    </source>
</reference>
<feature type="region of interest" description="Disordered" evidence="1">
    <location>
        <begin position="22"/>
        <end position="112"/>
    </location>
</feature>
<dbReference type="Proteomes" id="UP000282184">
    <property type="component" value="Unassembled WGS sequence"/>
</dbReference>
<comment type="caution">
    <text evidence="3">The sequence shown here is derived from an EMBL/GenBank/DDBJ whole genome shotgun (WGS) entry which is preliminary data.</text>
</comment>
<name>A0A3S0J6E1_9BACT</name>
<evidence type="ECO:0000256" key="2">
    <source>
        <dbReference type="SAM" id="SignalP"/>
    </source>
</evidence>
<dbReference type="OrthoDB" id="886710at2"/>
<evidence type="ECO:0000313" key="4">
    <source>
        <dbReference type="Proteomes" id="UP000282184"/>
    </source>
</evidence>
<proteinExistence type="predicted"/>
<dbReference type="RefSeq" id="WP_126695686.1">
    <property type="nucleotide sequence ID" value="NZ_RXOF01000018.1"/>
</dbReference>
<evidence type="ECO:0000256" key="1">
    <source>
        <dbReference type="SAM" id="MobiDB-lite"/>
    </source>
</evidence>
<organism evidence="3 4">
    <name type="scientific">Hymenobacter gummosus</name>
    <dbReference type="NCBI Taxonomy" id="1776032"/>
    <lineage>
        <taxon>Bacteria</taxon>
        <taxon>Pseudomonadati</taxon>
        <taxon>Bacteroidota</taxon>
        <taxon>Cytophagia</taxon>
        <taxon>Cytophagales</taxon>
        <taxon>Hymenobacteraceae</taxon>
        <taxon>Hymenobacter</taxon>
    </lineage>
</organism>